<dbReference type="SUPFAM" id="SSF48452">
    <property type="entry name" value="TPR-like"/>
    <property type="match status" value="2"/>
</dbReference>
<evidence type="ECO:0000313" key="9">
    <source>
        <dbReference type="Proteomes" id="UP000596661"/>
    </source>
</evidence>
<dbReference type="EnsemblPlants" id="evm.model.04.1957">
    <property type="protein sequence ID" value="cds.evm.model.04.1957"/>
    <property type="gene ID" value="evm.TU.04.1957"/>
</dbReference>
<name>A0A803PF63_CANSA</name>
<feature type="repeat" description="TPR" evidence="6">
    <location>
        <begin position="74"/>
        <end position="107"/>
    </location>
</feature>
<evidence type="ECO:0000256" key="1">
    <source>
        <dbReference type="ARBA" id="ARBA00004123"/>
    </source>
</evidence>
<feature type="compositionally biased region" description="Low complexity" evidence="7">
    <location>
        <begin position="160"/>
        <end position="175"/>
    </location>
</feature>
<feature type="region of interest" description="Disordered" evidence="7">
    <location>
        <begin position="449"/>
        <end position="469"/>
    </location>
</feature>
<feature type="compositionally biased region" description="Acidic residues" evidence="7">
    <location>
        <begin position="195"/>
        <end position="222"/>
    </location>
</feature>
<dbReference type="InterPro" id="IPR051730">
    <property type="entry name" value="NASP-like"/>
</dbReference>
<dbReference type="OMA" id="IAECHYK"/>
<dbReference type="GO" id="GO:0005654">
    <property type="term" value="C:nucleoplasm"/>
    <property type="evidence" value="ECO:0007669"/>
    <property type="project" value="TreeGrafter"/>
</dbReference>
<organism evidence="8 9">
    <name type="scientific">Cannabis sativa</name>
    <name type="common">Hemp</name>
    <name type="synonym">Marijuana</name>
    <dbReference type="NCBI Taxonomy" id="3483"/>
    <lineage>
        <taxon>Eukaryota</taxon>
        <taxon>Viridiplantae</taxon>
        <taxon>Streptophyta</taxon>
        <taxon>Embryophyta</taxon>
        <taxon>Tracheophyta</taxon>
        <taxon>Spermatophyta</taxon>
        <taxon>Magnoliopsida</taxon>
        <taxon>eudicotyledons</taxon>
        <taxon>Gunneridae</taxon>
        <taxon>Pentapetalae</taxon>
        <taxon>rosids</taxon>
        <taxon>fabids</taxon>
        <taxon>Rosales</taxon>
        <taxon>Cannabaceae</taxon>
        <taxon>Cannabis</taxon>
    </lineage>
</organism>
<feature type="region of interest" description="Disordered" evidence="7">
    <location>
        <begin position="413"/>
        <end position="435"/>
    </location>
</feature>
<dbReference type="GO" id="GO:0034080">
    <property type="term" value="P:CENP-A containing chromatin assembly"/>
    <property type="evidence" value="ECO:0007669"/>
    <property type="project" value="TreeGrafter"/>
</dbReference>
<dbReference type="InterPro" id="IPR011990">
    <property type="entry name" value="TPR-like_helical_dom_sf"/>
</dbReference>
<dbReference type="SMART" id="SM00028">
    <property type="entry name" value="TPR"/>
    <property type="match status" value="3"/>
</dbReference>
<keyword evidence="9" id="KW-1185">Reference proteome</keyword>
<protein>
    <submittedName>
        <fullName evidence="8">Uncharacterized protein</fullName>
    </submittedName>
</protein>
<dbReference type="KEGG" id="csav:115712894"/>
<dbReference type="Proteomes" id="UP000596661">
    <property type="component" value="Chromosome 4"/>
</dbReference>
<dbReference type="GO" id="GO:0006335">
    <property type="term" value="P:DNA replication-dependent chromatin assembly"/>
    <property type="evidence" value="ECO:0007669"/>
    <property type="project" value="TreeGrafter"/>
</dbReference>
<dbReference type="PANTHER" id="PTHR15081:SF1">
    <property type="entry name" value="NUCLEAR AUTOANTIGENIC SPERM PROTEIN"/>
    <property type="match status" value="1"/>
</dbReference>
<evidence type="ECO:0000256" key="5">
    <source>
        <dbReference type="ARBA" id="ARBA00023242"/>
    </source>
</evidence>
<sequence>MVEVEEAPVSESSITEVDNTPPINVLKTQPSNEATIESITQGGAESTCNNGAAAVHDTPGVNSGEGSKNSLQLADEFMEKGSNALKDSDYSEAAECFSRALEIRVGRFGELSPECIKTYYKYGCALLYKAQEEADPLGSVPKKGVESQQESAKDESAKNVSNGESSVASASSNGEDSAPADNQEGEAAKEVSNENNEEGADGGSDAEDLAEAEAEADEDESDLDLAWKMLDVARAIAEKQSGDTMLKVDILSTLAEVALEREDIETSLSDYQKALSMLERLVEPDSRHIAELNFRICLCLEIGSQPQEAMQYCQKAISVCQARTQRLKNQANSVSESTSSSSTSDTDKQAEIETLTGLAGDLEKKLEDLQQLVSNPKSILSEILGIAAANSKAGEKNASSSVLPDSSTMSFSKNNGNFDSPTISTTQASGSSTGVTHLGVVGRGVKRMVITADPNPTKKPALDSEEDKK</sequence>
<evidence type="ECO:0000313" key="8">
    <source>
        <dbReference type="EnsemblPlants" id="cds.evm.model.04.1957"/>
    </source>
</evidence>
<dbReference type="Gene3D" id="1.25.40.10">
    <property type="entry name" value="Tetratricopeptide repeat domain"/>
    <property type="match status" value="1"/>
</dbReference>
<dbReference type="GeneID" id="115712894"/>
<evidence type="ECO:0000256" key="7">
    <source>
        <dbReference type="SAM" id="MobiDB-lite"/>
    </source>
</evidence>
<feature type="region of interest" description="Disordered" evidence="7">
    <location>
        <begin position="137"/>
        <end position="222"/>
    </location>
</feature>
<proteinExistence type="inferred from homology"/>
<accession>A0A803PF63</accession>
<reference evidence="8" key="2">
    <citation type="submission" date="2021-03" db="UniProtKB">
        <authorList>
            <consortium name="EnsemblPlants"/>
        </authorList>
    </citation>
    <scope>IDENTIFICATION</scope>
</reference>
<feature type="compositionally biased region" description="Polar residues" evidence="7">
    <location>
        <begin position="14"/>
        <end position="27"/>
    </location>
</feature>
<dbReference type="Gramene" id="evm.model.04.1957">
    <property type="protein sequence ID" value="cds.evm.model.04.1957"/>
    <property type="gene ID" value="evm.TU.04.1957"/>
</dbReference>
<comment type="subcellular location">
    <subcellularLocation>
        <location evidence="1">Nucleus</location>
    </subcellularLocation>
</comment>
<keyword evidence="5" id="KW-0539">Nucleus</keyword>
<feature type="compositionally biased region" description="Low complexity" evidence="7">
    <location>
        <begin position="333"/>
        <end position="344"/>
    </location>
</feature>
<dbReference type="OrthoDB" id="5587616at2759"/>
<dbReference type="InterPro" id="IPR019734">
    <property type="entry name" value="TPR_rpt"/>
</dbReference>
<reference evidence="8" key="1">
    <citation type="submission" date="2018-11" db="EMBL/GenBank/DDBJ databases">
        <authorList>
            <person name="Grassa J C."/>
        </authorList>
    </citation>
    <scope>NUCLEOTIDE SEQUENCE [LARGE SCALE GENOMIC DNA]</scope>
</reference>
<evidence type="ECO:0000256" key="3">
    <source>
        <dbReference type="ARBA" id="ARBA00022737"/>
    </source>
</evidence>
<dbReference type="PROSITE" id="PS50005">
    <property type="entry name" value="TPR"/>
    <property type="match status" value="1"/>
</dbReference>
<dbReference type="RefSeq" id="XP_030497170.1">
    <property type="nucleotide sequence ID" value="XM_030641310.2"/>
</dbReference>
<feature type="region of interest" description="Disordered" evidence="7">
    <location>
        <begin position="1"/>
        <end position="27"/>
    </location>
</feature>
<feature type="compositionally biased region" description="Basic and acidic residues" evidence="7">
    <location>
        <begin position="460"/>
        <end position="469"/>
    </location>
</feature>
<feature type="region of interest" description="Disordered" evidence="7">
    <location>
        <begin position="329"/>
        <end position="349"/>
    </location>
</feature>
<dbReference type="EMBL" id="UZAU01000401">
    <property type="status" value="NOT_ANNOTATED_CDS"/>
    <property type="molecule type" value="Genomic_DNA"/>
</dbReference>
<keyword evidence="4 6" id="KW-0802">TPR repeat</keyword>
<dbReference type="PANTHER" id="PTHR15081">
    <property type="entry name" value="NUCLEAR AUTOANTIGENIC SPERM PROTEIN NASP -RELATED"/>
    <property type="match status" value="1"/>
</dbReference>
<keyword evidence="3" id="KW-0677">Repeat</keyword>
<dbReference type="AlphaFoldDB" id="A0A803PF63"/>
<comment type="similarity">
    <text evidence="2">Belongs to the NASP family.</text>
</comment>
<gene>
    <name evidence="8" type="primary">LOC115712894</name>
</gene>
<evidence type="ECO:0000256" key="2">
    <source>
        <dbReference type="ARBA" id="ARBA00008402"/>
    </source>
</evidence>
<evidence type="ECO:0000256" key="4">
    <source>
        <dbReference type="ARBA" id="ARBA00022803"/>
    </source>
</evidence>
<evidence type="ECO:0000256" key="6">
    <source>
        <dbReference type="PROSITE-ProRule" id="PRU00339"/>
    </source>
</evidence>
<dbReference type="GO" id="GO:0042393">
    <property type="term" value="F:histone binding"/>
    <property type="evidence" value="ECO:0007669"/>
    <property type="project" value="TreeGrafter"/>
</dbReference>